<evidence type="ECO:0000313" key="2">
    <source>
        <dbReference type="Proteomes" id="UP000324897"/>
    </source>
</evidence>
<dbReference type="EMBL" id="RWGY01000039">
    <property type="protein sequence ID" value="TVU08180.1"/>
    <property type="molecule type" value="Genomic_DNA"/>
</dbReference>
<accession>A0A5J9T9U2</accession>
<dbReference type="Proteomes" id="UP000324897">
    <property type="component" value="Chromosome 3"/>
</dbReference>
<gene>
    <name evidence="1" type="ORF">EJB05_41571</name>
</gene>
<feature type="non-terminal residue" evidence="1">
    <location>
        <position position="1"/>
    </location>
</feature>
<evidence type="ECO:0000313" key="1">
    <source>
        <dbReference type="EMBL" id="TVU08180.1"/>
    </source>
</evidence>
<dbReference type="Gramene" id="TVU08180">
    <property type="protein sequence ID" value="TVU08180"/>
    <property type="gene ID" value="EJB05_41571"/>
</dbReference>
<comment type="caution">
    <text evidence="1">The sequence shown here is derived from an EMBL/GenBank/DDBJ whole genome shotgun (WGS) entry which is preliminary data.</text>
</comment>
<dbReference type="AlphaFoldDB" id="A0A5J9T9U2"/>
<sequence length="169" mass="18979">MASQVALLLWRTWFVRNEMVHNAKLLPIDASVGFLQNYVDLLNKARVGNLHDEKGKKTEQACAQKKGMGRPCVTLRLHQLEEVVLGAPTLLGRGHVLEAVLEYRLDCSQGGKARAPVLLRLLEPYERVQACQLLLGLEGQLLAFRKCLVPGHVNVFPVVCPHLRRRICE</sequence>
<keyword evidence="2" id="KW-1185">Reference proteome</keyword>
<name>A0A5J9T9U2_9POAL</name>
<reference evidence="1 2" key="1">
    <citation type="journal article" date="2019" name="Sci. Rep.">
        <title>A high-quality genome of Eragrostis curvula grass provides insights into Poaceae evolution and supports new strategies to enhance forage quality.</title>
        <authorList>
            <person name="Carballo J."/>
            <person name="Santos B.A.C.M."/>
            <person name="Zappacosta D."/>
            <person name="Garbus I."/>
            <person name="Selva J.P."/>
            <person name="Gallo C.A."/>
            <person name="Diaz A."/>
            <person name="Albertini E."/>
            <person name="Caccamo M."/>
            <person name="Echenique V."/>
        </authorList>
    </citation>
    <scope>NUCLEOTIDE SEQUENCE [LARGE SCALE GENOMIC DNA]</scope>
    <source>
        <strain evidence="2">cv. Victoria</strain>
        <tissue evidence="1">Leaf</tissue>
    </source>
</reference>
<protein>
    <submittedName>
        <fullName evidence="1">Uncharacterized protein</fullName>
    </submittedName>
</protein>
<organism evidence="1 2">
    <name type="scientific">Eragrostis curvula</name>
    <name type="common">weeping love grass</name>
    <dbReference type="NCBI Taxonomy" id="38414"/>
    <lineage>
        <taxon>Eukaryota</taxon>
        <taxon>Viridiplantae</taxon>
        <taxon>Streptophyta</taxon>
        <taxon>Embryophyta</taxon>
        <taxon>Tracheophyta</taxon>
        <taxon>Spermatophyta</taxon>
        <taxon>Magnoliopsida</taxon>
        <taxon>Liliopsida</taxon>
        <taxon>Poales</taxon>
        <taxon>Poaceae</taxon>
        <taxon>PACMAD clade</taxon>
        <taxon>Chloridoideae</taxon>
        <taxon>Eragrostideae</taxon>
        <taxon>Eragrostidinae</taxon>
        <taxon>Eragrostis</taxon>
    </lineage>
</organism>
<proteinExistence type="predicted"/>